<reference evidence="13" key="1">
    <citation type="submission" date="2022-10" db="EMBL/GenBank/DDBJ databases">
        <title>Description of Fervidibacillus gen. nov. in the family Fervidibacillaceae fam. nov. with two species, Fervidibacillus albus sp. nov., and Fervidibacillus halotolerans sp. nov., isolated from tidal flat sediments.</title>
        <authorList>
            <person name="Kwon K.K."/>
            <person name="Yang S.-H."/>
        </authorList>
    </citation>
    <scope>NUCLEOTIDE SEQUENCE</scope>
    <source>
        <strain evidence="13">JCM 19140</strain>
    </source>
</reference>
<dbReference type="InterPro" id="IPR001967">
    <property type="entry name" value="Peptidase_S11_N"/>
</dbReference>
<feature type="active site" evidence="7">
    <location>
        <position position="117"/>
    </location>
</feature>
<evidence type="ECO:0000313" key="14">
    <source>
        <dbReference type="Proteomes" id="UP001209318"/>
    </source>
</evidence>
<evidence type="ECO:0000256" key="7">
    <source>
        <dbReference type="PIRSR" id="PIRSR618044-1"/>
    </source>
</evidence>
<evidence type="ECO:0000256" key="10">
    <source>
        <dbReference type="SAM" id="Phobius"/>
    </source>
</evidence>
<keyword evidence="10" id="KW-1133">Transmembrane helix</keyword>
<accession>A0AAE3IV44</accession>
<dbReference type="GO" id="GO:0009252">
    <property type="term" value="P:peptidoglycan biosynthetic process"/>
    <property type="evidence" value="ECO:0007669"/>
    <property type="project" value="UniProtKB-KW"/>
</dbReference>
<dbReference type="Proteomes" id="UP001209318">
    <property type="component" value="Unassembled WGS sequence"/>
</dbReference>
<feature type="binding site" evidence="8">
    <location>
        <position position="226"/>
    </location>
    <ligand>
        <name>substrate</name>
    </ligand>
</feature>
<feature type="chain" id="PRO_5042020817" evidence="11">
    <location>
        <begin position="27"/>
        <end position="389"/>
    </location>
</feature>
<feature type="transmembrane region" description="Helical" evidence="10">
    <location>
        <begin position="362"/>
        <end position="380"/>
    </location>
</feature>
<comment type="caution">
    <text evidence="13">The sequence shown here is derived from an EMBL/GenBank/DDBJ whole genome shotgun (WGS) entry which is preliminary data.</text>
</comment>
<keyword evidence="5" id="KW-0573">Peptidoglycan synthesis</keyword>
<dbReference type="EMBL" id="JAOUSF010000006">
    <property type="protein sequence ID" value="MCU9615091.1"/>
    <property type="molecule type" value="Genomic_DNA"/>
</dbReference>
<feature type="signal peptide" evidence="11">
    <location>
        <begin position="1"/>
        <end position="26"/>
    </location>
</feature>
<feature type="domain" description="Peptidase S11 D-alanyl-D-alanine carboxypeptidase A N-terminal" evidence="12">
    <location>
        <begin position="27"/>
        <end position="254"/>
    </location>
</feature>
<dbReference type="AlphaFoldDB" id="A0AAE3IV44"/>
<dbReference type="SUPFAM" id="SSF56601">
    <property type="entry name" value="beta-lactamase/transpeptidase-like"/>
    <property type="match status" value="1"/>
</dbReference>
<sequence>MKALRCTTLVALLLFSFFVTVQFANAEEPSLSIQSEAAVVIDGKSGQILYGKNENEKMYPASITKIATAIYALENCELDDVVTVSENAANVEGTSVYLEVGEQVTVEKLLIGMLINSGNDAAIAIAEHIDGSVEKFSEKMNMFLKNNIGVTSTSFVNPNGLYDENHYTTASDMAKITQYAMKNEQFRNIFQMQEYQWDGLSWDTTLITHHRLLKGEFPFEGITGGKNGFVDESGQTLVTTATRGDLDLIAVTLKTNYKDVPYTDTIQLLNFGFDNFHTEMIPKFSTLQSNGKNYIAPEDLYFSVKNGEQYKENIDPDGQLNIVNDANEIITTFPLTPEIEESETSTVAVSNPHTEKESSIDFFPGYVIVLFLFIIGFLFVRKRRAKKEY</sequence>
<dbReference type="Pfam" id="PF00768">
    <property type="entry name" value="Peptidase_S11"/>
    <property type="match status" value="1"/>
</dbReference>
<feature type="active site" description="Acyl-ester intermediate" evidence="7">
    <location>
        <position position="62"/>
    </location>
</feature>
<evidence type="ECO:0000256" key="11">
    <source>
        <dbReference type="SAM" id="SignalP"/>
    </source>
</evidence>
<evidence type="ECO:0000259" key="12">
    <source>
        <dbReference type="Pfam" id="PF00768"/>
    </source>
</evidence>
<evidence type="ECO:0000256" key="6">
    <source>
        <dbReference type="ARBA" id="ARBA00023316"/>
    </source>
</evidence>
<dbReference type="GO" id="GO:0006508">
    <property type="term" value="P:proteolysis"/>
    <property type="evidence" value="ECO:0007669"/>
    <property type="project" value="InterPro"/>
</dbReference>
<evidence type="ECO:0000256" key="1">
    <source>
        <dbReference type="ARBA" id="ARBA00007164"/>
    </source>
</evidence>
<keyword evidence="2 11" id="KW-0732">Signal</keyword>
<evidence type="ECO:0000256" key="5">
    <source>
        <dbReference type="ARBA" id="ARBA00022984"/>
    </source>
</evidence>
<evidence type="ECO:0000313" key="13">
    <source>
        <dbReference type="EMBL" id="MCU9615091.1"/>
    </source>
</evidence>
<dbReference type="InterPro" id="IPR012338">
    <property type="entry name" value="Beta-lactam/transpept-like"/>
</dbReference>
<evidence type="ECO:0000256" key="3">
    <source>
        <dbReference type="ARBA" id="ARBA00022801"/>
    </source>
</evidence>
<evidence type="ECO:0000256" key="4">
    <source>
        <dbReference type="ARBA" id="ARBA00022960"/>
    </source>
</evidence>
<gene>
    <name evidence="13" type="ORF">OEV98_16265</name>
</gene>
<dbReference type="GO" id="GO:0071555">
    <property type="term" value="P:cell wall organization"/>
    <property type="evidence" value="ECO:0007669"/>
    <property type="project" value="UniProtKB-KW"/>
</dbReference>
<protein>
    <submittedName>
        <fullName evidence="13">D-alanyl-D-alanine carboxypeptidase</fullName>
    </submittedName>
</protein>
<evidence type="ECO:0000256" key="8">
    <source>
        <dbReference type="PIRSR" id="PIRSR618044-2"/>
    </source>
</evidence>
<comment type="similarity">
    <text evidence="1 9">Belongs to the peptidase S11 family.</text>
</comment>
<keyword evidence="6" id="KW-0961">Cell wall biogenesis/degradation</keyword>
<feature type="active site" description="Proton acceptor" evidence="7">
    <location>
        <position position="65"/>
    </location>
</feature>
<dbReference type="GO" id="GO:0008360">
    <property type="term" value="P:regulation of cell shape"/>
    <property type="evidence" value="ECO:0007669"/>
    <property type="project" value="UniProtKB-KW"/>
</dbReference>
<organism evidence="13 14">
    <name type="scientific">Perspicuibacillus lycopersici</name>
    <dbReference type="NCBI Taxonomy" id="1325689"/>
    <lineage>
        <taxon>Bacteria</taxon>
        <taxon>Bacillati</taxon>
        <taxon>Bacillota</taxon>
        <taxon>Bacilli</taxon>
        <taxon>Bacillales</taxon>
        <taxon>Bacillaceae</taxon>
        <taxon>Perspicuibacillus</taxon>
    </lineage>
</organism>
<keyword evidence="13" id="KW-0121">Carboxypeptidase</keyword>
<dbReference type="RefSeq" id="WP_263074407.1">
    <property type="nucleotide sequence ID" value="NZ_JAOUSF010000006.1"/>
</dbReference>
<dbReference type="PANTHER" id="PTHR21581:SF33">
    <property type="entry name" value="D-ALANYL-D-ALANINE CARBOXYPEPTIDASE DACB"/>
    <property type="match status" value="1"/>
</dbReference>
<evidence type="ECO:0000256" key="2">
    <source>
        <dbReference type="ARBA" id="ARBA00022729"/>
    </source>
</evidence>
<dbReference type="Gene3D" id="3.40.710.10">
    <property type="entry name" value="DD-peptidase/beta-lactamase superfamily"/>
    <property type="match status" value="1"/>
</dbReference>
<keyword evidence="3" id="KW-0378">Hydrolase</keyword>
<evidence type="ECO:0000256" key="9">
    <source>
        <dbReference type="RuleBase" id="RU004016"/>
    </source>
</evidence>
<keyword evidence="4" id="KW-0133">Cell shape</keyword>
<proteinExistence type="inferred from homology"/>
<keyword evidence="10" id="KW-0472">Membrane</keyword>
<dbReference type="InterPro" id="IPR018044">
    <property type="entry name" value="Peptidase_S11"/>
</dbReference>
<dbReference type="PRINTS" id="PR00725">
    <property type="entry name" value="DADACBPTASE1"/>
</dbReference>
<keyword evidence="14" id="KW-1185">Reference proteome</keyword>
<dbReference type="GO" id="GO:0009002">
    <property type="term" value="F:serine-type D-Ala-D-Ala carboxypeptidase activity"/>
    <property type="evidence" value="ECO:0007669"/>
    <property type="project" value="InterPro"/>
</dbReference>
<keyword evidence="13" id="KW-0645">Protease</keyword>
<dbReference type="PANTHER" id="PTHR21581">
    <property type="entry name" value="D-ALANYL-D-ALANINE CARBOXYPEPTIDASE"/>
    <property type="match status" value="1"/>
</dbReference>
<name>A0AAE3IV44_9BACI</name>
<keyword evidence="10" id="KW-0812">Transmembrane</keyword>